<dbReference type="OrthoDB" id="9815445at2"/>
<dbReference type="PROSITE" id="PS50928">
    <property type="entry name" value="ABC_TM1"/>
    <property type="match status" value="1"/>
</dbReference>
<dbReference type="InterPro" id="IPR000515">
    <property type="entry name" value="MetI-like"/>
</dbReference>
<feature type="transmembrane region" description="Helical" evidence="7">
    <location>
        <begin position="292"/>
        <end position="317"/>
    </location>
</feature>
<organism evidence="9 10">
    <name type="scientific">Jannaschia pohangensis</name>
    <dbReference type="NCBI Taxonomy" id="390807"/>
    <lineage>
        <taxon>Bacteria</taxon>
        <taxon>Pseudomonadati</taxon>
        <taxon>Pseudomonadota</taxon>
        <taxon>Alphaproteobacteria</taxon>
        <taxon>Rhodobacterales</taxon>
        <taxon>Roseobacteraceae</taxon>
        <taxon>Jannaschia</taxon>
    </lineage>
</organism>
<evidence type="ECO:0000256" key="7">
    <source>
        <dbReference type="RuleBase" id="RU363032"/>
    </source>
</evidence>
<dbReference type="RefSeq" id="WP_092783086.1">
    <property type="nucleotide sequence ID" value="NZ_FORA01000004.1"/>
</dbReference>
<dbReference type="STRING" id="390807.SAMN04488095_3204"/>
<feature type="transmembrane region" description="Helical" evidence="7">
    <location>
        <begin position="171"/>
        <end position="192"/>
    </location>
</feature>
<evidence type="ECO:0000313" key="9">
    <source>
        <dbReference type="EMBL" id="SFJ59762.1"/>
    </source>
</evidence>
<dbReference type="InterPro" id="IPR050901">
    <property type="entry name" value="BP-dep_ABC_trans_perm"/>
</dbReference>
<dbReference type="GO" id="GO:0005886">
    <property type="term" value="C:plasma membrane"/>
    <property type="evidence" value="ECO:0007669"/>
    <property type="project" value="UniProtKB-SubCell"/>
</dbReference>
<name>A0A1I3SNF0_9RHOB</name>
<evidence type="ECO:0000256" key="6">
    <source>
        <dbReference type="ARBA" id="ARBA00023136"/>
    </source>
</evidence>
<accession>A0A1I3SNF0</accession>
<feature type="domain" description="ABC transmembrane type-1" evidence="8">
    <location>
        <begin position="167"/>
        <end position="372"/>
    </location>
</feature>
<comment type="similarity">
    <text evidence="7">Belongs to the binding-protein-dependent transport system permease family.</text>
</comment>
<keyword evidence="5 7" id="KW-1133">Transmembrane helix</keyword>
<keyword evidence="2 7" id="KW-0813">Transport</keyword>
<protein>
    <submittedName>
        <fullName evidence="9">Carbohydrate ABC transporter membrane protein 2, CUT1 family</fullName>
    </submittedName>
</protein>
<dbReference type="InterPro" id="IPR035906">
    <property type="entry name" value="MetI-like_sf"/>
</dbReference>
<gene>
    <name evidence="9" type="ORF">SAMN04488095_3204</name>
</gene>
<keyword evidence="4 7" id="KW-0812">Transmembrane</keyword>
<comment type="subcellular location">
    <subcellularLocation>
        <location evidence="1 7">Cell membrane</location>
        <topology evidence="1 7">Multi-pass membrane protein</topology>
    </subcellularLocation>
</comment>
<evidence type="ECO:0000256" key="4">
    <source>
        <dbReference type="ARBA" id="ARBA00022692"/>
    </source>
</evidence>
<feature type="transmembrane region" description="Helical" evidence="7">
    <location>
        <begin position="354"/>
        <end position="372"/>
    </location>
</feature>
<dbReference type="PANTHER" id="PTHR32243:SF18">
    <property type="entry name" value="INNER MEMBRANE ABC TRANSPORTER PERMEASE PROTEIN YCJP"/>
    <property type="match status" value="1"/>
</dbReference>
<dbReference type="Gene3D" id="1.10.3720.10">
    <property type="entry name" value="MetI-like"/>
    <property type="match status" value="1"/>
</dbReference>
<evidence type="ECO:0000256" key="2">
    <source>
        <dbReference type="ARBA" id="ARBA00022448"/>
    </source>
</evidence>
<evidence type="ECO:0000313" key="10">
    <source>
        <dbReference type="Proteomes" id="UP000199110"/>
    </source>
</evidence>
<feature type="transmembrane region" description="Helical" evidence="7">
    <location>
        <begin position="107"/>
        <end position="132"/>
    </location>
</feature>
<evidence type="ECO:0000256" key="3">
    <source>
        <dbReference type="ARBA" id="ARBA00022475"/>
    </source>
</evidence>
<feature type="transmembrane region" description="Helical" evidence="7">
    <location>
        <begin position="69"/>
        <end position="86"/>
    </location>
</feature>
<keyword evidence="6 7" id="KW-0472">Membrane</keyword>
<evidence type="ECO:0000256" key="5">
    <source>
        <dbReference type="ARBA" id="ARBA00022989"/>
    </source>
</evidence>
<dbReference type="AlphaFoldDB" id="A0A1I3SNF0"/>
<proteinExistence type="inferred from homology"/>
<reference evidence="9 10" key="1">
    <citation type="submission" date="2016-10" db="EMBL/GenBank/DDBJ databases">
        <authorList>
            <person name="de Groot N.N."/>
        </authorList>
    </citation>
    <scope>NUCLEOTIDE SEQUENCE [LARGE SCALE GENOMIC DNA]</scope>
    <source>
        <strain evidence="9 10">DSM 19073</strain>
    </source>
</reference>
<dbReference type="GO" id="GO:0055085">
    <property type="term" value="P:transmembrane transport"/>
    <property type="evidence" value="ECO:0007669"/>
    <property type="project" value="InterPro"/>
</dbReference>
<dbReference type="EMBL" id="FORA01000004">
    <property type="protein sequence ID" value="SFJ59762.1"/>
    <property type="molecule type" value="Genomic_DNA"/>
</dbReference>
<dbReference type="CDD" id="cd06261">
    <property type="entry name" value="TM_PBP2"/>
    <property type="match status" value="1"/>
</dbReference>
<feature type="transmembrane region" description="Helical" evidence="7">
    <location>
        <begin position="199"/>
        <end position="227"/>
    </location>
</feature>
<sequence length="387" mass="41934">MADTSVPLAMRQPVSLRLASNVFLLFWLLLAAFPLVWVLAMSFKSPVDAFSSSAWAVLSGPRTLADGNGLSIVDIVLGIAVAWGAIRAATRWLMPMAAGEGLAQKAFSWIVVSLGFALLFILGFFVALPWVATPIEGLLGPLGQPILGLTTQHYQSVWVENAFYENFRNSMIVTFGVVTVSLTVGTLAGYGLARSGSTLAFWILIIALVFRALPHSVLVAGYLPVFINSAEILRPFLGENAPTLYGQPLAVIAVLVSINQPFTIWMLRSFFQNIPHELDESARVDGCTHFQAFRWVIMPVMWPGIITTGLFSFLLAYNDFLVTSLLLDASNQTMVPAIAGYFNRETTTTDQVEAIAAAVSITAPLFLLVMIFQRQIVSGLTAGAVKG</sequence>
<dbReference type="Proteomes" id="UP000199110">
    <property type="component" value="Unassembled WGS sequence"/>
</dbReference>
<keyword evidence="10" id="KW-1185">Reference proteome</keyword>
<feature type="transmembrane region" description="Helical" evidence="7">
    <location>
        <begin position="247"/>
        <end position="271"/>
    </location>
</feature>
<evidence type="ECO:0000259" key="8">
    <source>
        <dbReference type="PROSITE" id="PS50928"/>
    </source>
</evidence>
<keyword evidence="3" id="KW-1003">Cell membrane</keyword>
<feature type="transmembrane region" description="Helical" evidence="7">
    <location>
        <begin position="21"/>
        <end position="43"/>
    </location>
</feature>
<dbReference type="PANTHER" id="PTHR32243">
    <property type="entry name" value="MALTOSE TRANSPORT SYSTEM PERMEASE-RELATED"/>
    <property type="match status" value="1"/>
</dbReference>
<evidence type="ECO:0000256" key="1">
    <source>
        <dbReference type="ARBA" id="ARBA00004651"/>
    </source>
</evidence>
<dbReference type="SUPFAM" id="SSF161098">
    <property type="entry name" value="MetI-like"/>
    <property type="match status" value="1"/>
</dbReference>
<dbReference type="Pfam" id="PF00528">
    <property type="entry name" value="BPD_transp_1"/>
    <property type="match status" value="1"/>
</dbReference>